<comment type="caution">
    <text evidence="1">The sequence shown here is derived from an EMBL/GenBank/DDBJ whole genome shotgun (WGS) entry which is preliminary data.</text>
</comment>
<gene>
    <name evidence="1" type="ORF">GRG538_LOCUS4345</name>
    <name evidence="2" type="ORF">QYT958_LOCUS32651</name>
</gene>
<evidence type="ECO:0000313" key="2">
    <source>
        <dbReference type="EMBL" id="CAF4939730.1"/>
    </source>
</evidence>
<name>A0A817VBH9_9BILA</name>
<reference evidence="1" key="1">
    <citation type="submission" date="2021-02" db="EMBL/GenBank/DDBJ databases">
        <authorList>
            <person name="Nowell W R."/>
        </authorList>
    </citation>
    <scope>NUCLEOTIDE SEQUENCE</scope>
</reference>
<dbReference type="EMBL" id="CAJNYT010000202">
    <property type="protein sequence ID" value="CAF3337919.1"/>
    <property type="molecule type" value="Genomic_DNA"/>
</dbReference>
<sequence>MTSSLTRQVVTINPLGFLNEVFTPSFGNLPATELTAFRALYDQVKFCAFKVTYKPRGNIANVGASASTMRIYSVIDRTDATPLINVDAALEYQNCKATLLTRQHSRYIKCTEPVLLRDINNAPMLSVSNSRWLQLDDQTISGTLYSDAVVAHLGLKVITDPNPSPTNIIYLDRFVKIYLQFKTRK</sequence>
<protein>
    <submittedName>
        <fullName evidence="1">Uncharacterized protein</fullName>
    </submittedName>
</protein>
<organism evidence="1 3">
    <name type="scientific">Rotaria socialis</name>
    <dbReference type="NCBI Taxonomy" id="392032"/>
    <lineage>
        <taxon>Eukaryota</taxon>
        <taxon>Metazoa</taxon>
        <taxon>Spiralia</taxon>
        <taxon>Gnathifera</taxon>
        <taxon>Rotifera</taxon>
        <taxon>Eurotatoria</taxon>
        <taxon>Bdelloidea</taxon>
        <taxon>Philodinida</taxon>
        <taxon>Philodinidae</taxon>
        <taxon>Rotaria</taxon>
    </lineage>
</organism>
<evidence type="ECO:0000313" key="1">
    <source>
        <dbReference type="EMBL" id="CAF3337919.1"/>
    </source>
</evidence>
<evidence type="ECO:0000313" key="3">
    <source>
        <dbReference type="Proteomes" id="UP000663872"/>
    </source>
</evidence>
<dbReference type="Proteomes" id="UP000663848">
    <property type="component" value="Unassembled WGS sequence"/>
</dbReference>
<dbReference type="Proteomes" id="UP000663872">
    <property type="component" value="Unassembled WGS sequence"/>
</dbReference>
<dbReference type="InterPro" id="IPR038652">
    <property type="entry name" value="Circovirus_capsid_sf"/>
</dbReference>
<accession>A0A817VBH9</accession>
<dbReference type="EMBL" id="CAJOBR010021539">
    <property type="protein sequence ID" value="CAF4939730.1"/>
    <property type="molecule type" value="Genomic_DNA"/>
</dbReference>
<dbReference type="InterPro" id="IPR003383">
    <property type="entry name" value="Circovirus_capsid"/>
</dbReference>
<proteinExistence type="predicted"/>
<dbReference type="AlphaFoldDB" id="A0A817VBH9"/>
<dbReference type="Pfam" id="PF02443">
    <property type="entry name" value="Circo_capsid"/>
    <property type="match status" value="1"/>
</dbReference>
<dbReference type="Gene3D" id="2.60.120.950">
    <property type="entry name" value="Circovirus capsid protein"/>
    <property type="match status" value="1"/>
</dbReference>